<proteinExistence type="inferred from homology"/>
<dbReference type="PANTHER" id="PTHR37316">
    <property type="entry name" value="TEICHOIC ACID GLYCEROL-PHOSPHATE PRIMASE"/>
    <property type="match status" value="1"/>
</dbReference>
<feature type="region of interest" description="Disordered" evidence="7">
    <location>
        <begin position="1"/>
        <end position="21"/>
    </location>
</feature>
<keyword evidence="5" id="KW-0777">Teichoic acid biosynthesis</keyword>
<name>A0ABV3STK2_9ACTN</name>
<dbReference type="SUPFAM" id="SSF53756">
    <property type="entry name" value="UDP-Glycosyltransferase/glycogen phosphorylase"/>
    <property type="match status" value="1"/>
</dbReference>
<evidence type="ECO:0000256" key="2">
    <source>
        <dbReference type="ARBA" id="ARBA00010488"/>
    </source>
</evidence>
<keyword evidence="10" id="KW-1185">Reference proteome</keyword>
<dbReference type="RefSeq" id="WP_367990927.1">
    <property type="nucleotide sequence ID" value="NZ_JBFPJR010000002.1"/>
</dbReference>
<dbReference type="InterPro" id="IPR043148">
    <property type="entry name" value="TagF_C"/>
</dbReference>
<evidence type="ECO:0000313" key="9">
    <source>
        <dbReference type="EMBL" id="MEX0426275.1"/>
    </source>
</evidence>
<evidence type="ECO:0000256" key="4">
    <source>
        <dbReference type="ARBA" id="ARBA00022679"/>
    </source>
</evidence>
<dbReference type="Pfam" id="PF00535">
    <property type="entry name" value="Glycos_transf_2"/>
    <property type="match status" value="1"/>
</dbReference>
<feature type="compositionally biased region" description="Basic residues" evidence="7">
    <location>
        <begin position="10"/>
        <end position="21"/>
    </location>
</feature>
<dbReference type="PANTHER" id="PTHR37316:SF3">
    <property type="entry name" value="TEICHOIC ACID GLYCEROL-PHOSPHATE TRANSFERASE"/>
    <property type="match status" value="1"/>
</dbReference>
<dbReference type="Gene3D" id="3.40.50.12580">
    <property type="match status" value="1"/>
</dbReference>
<evidence type="ECO:0000259" key="8">
    <source>
        <dbReference type="Pfam" id="PF00535"/>
    </source>
</evidence>
<keyword evidence="4" id="KW-0808">Transferase</keyword>
<dbReference type="SUPFAM" id="SSF53448">
    <property type="entry name" value="Nucleotide-diphospho-sugar transferases"/>
    <property type="match status" value="1"/>
</dbReference>
<comment type="caution">
    <text evidence="9">The sequence shown here is derived from an EMBL/GenBank/DDBJ whole genome shotgun (WGS) entry which is preliminary data.</text>
</comment>
<dbReference type="Pfam" id="PF04464">
    <property type="entry name" value="Glyphos_transf"/>
    <property type="match status" value="1"/>
</dbReference>
<protein>
    <submittedName>
        <fullName evidence="9">CDP-glycerol glycerophosphotransferase family protein</fullName>
    </submittedName>
</protein>
<keyword evidence="6" id="KW-0472">Membrane</keyword>
<dbReference type="InterPro" id="IPR051612">
    <property type="entry name" value="Teichoic_Acid_Biosynth"/>
</dbReference>
<evidence type="ECO:0000313" key="10">
    <source>
        <dbReference type="Proteomes" id="UP001556631"/>
    </source>
</evidence>
<evidence type="ECO:0000256" key="7">
    <source>
        <dbReference type="SAM" id="MobiDB-lite"/>
    </source>
</evidence>
<keyword evidence="3" id="KW-1003">Cell membrane</keyword>
<accession>A0ABV3STK2</accession>
<reference evidence="9 10" key="1">
    <citation type="submission" date="2024-07" db="EMBL/GenBank/DDBJ databases">
        <authorList>
            <person name="Lee S."/>
            <person name="Kang M."/>
        </authorList>
    </citation>
    <scope>NUCLEOTIDE SEQUENCE [LARGE SCALE GENOMIC DNA]</scope>
    <source>
        <strain evidence="9 10">DS6</strain>
    </source>
</reference>
<dbReference type="InterPro" id="IPR029044">
    <property type="entry name" value="Nucleotide-diphossugar_trans"/>
</dbReference>
<organism evidence="9 10">
    <name type="scientific">Nocardioides eburneus</name>
    <dbReference type="NCBI Taxonomy" id="3231482"/>
    <lineage>
        <taxon>Bacteria</taxon>
        <taxon>Bacillati</taxon>
        <taxon>Actinomycetota</taxon>
        <taxon>Actinomycetes</taxon>
        <taxon>Propionibacteriales</taxon>
        <taxon>Nocardioidaceae</taxon>
        <taxon>Nocardioides</taxon>
    </lineage>
</organism>
<evidence type="ECO:0000256" key="1">
    <source>
        <dbReference type="ARBA" id="ARBA00004202"/>
    </source>
</evidence>
<evidence type="ECO:0000256" key="5">
    <source>
        <dbReference type="ARBA" id="ARBA00022944"/>
    </source>
</evidence>
<gene>
    <name evidence="9" type="ORF">AB3X52_01495</name>
</gene>
<dbReference type="InterPro" id="IPR001173">
    <property type="entry name" value="Glyco_trans_2-like"/>
</dbReference>
<comment type="similarity">
    <text evidence="2">Belongs to the CDP-glycerol glycerophosphotransferase family.</text>
</comment>
<dbReference type="EMBL" id="JBFPJR010000002">
    <property type="protein sequence ID" value="MEX0426275.1"/>
    <property type="molecule type" value="Genomic_DNA"/>
</dbReference>
<dbReference type="Gene3D" id="3.40.50.11820">
    <property type="match status" value="1"/>
</dbReference>
<dbReference type="CDD" id="cd00761">
    <property type="entry name" value="Glyco_tranf_GTA_type"/>
    <property type="match status" value="1"/>
</dbReference>
<sequence>MTRSQTARRLGSRVKRAARSGPRRVARAVGYRPRPVLSVVMPVYNVKHWVGAALDSVLGQSLRDLEVVVVDDGSTDGSADVLRDYAARDDRVRVVRKENAGLGAARNTGLEHVRGRYVAFVDSDDLVYPGSYAAMVDVLERSGSDFATAAFERGVEGSATRPRWVKRLTRSTRTGLTIADEPWALLDITSWNKVFRRSFVESHGLRFDEGVRYEDQVPITRAYLSARFDILDRTVYLWRTRHDGTSITQQKATLADLSDRLRSQEGCARLVRDASAQIRETWYVKLLDYDLPSYVEAALSGTADYADAVRTRLATLRTEVPEDVWRRIQFRNRVVSWALSHGDLDLALELKTWFQRQWWGLPVAVEEGHPVFVLPPELESGSLPGWAHRVEQVDAHPQVHLLSVAWEGSELVLRGAAYLLHVTDDYAPHQLAVHVRSDDGGVDIDLPVTRSVDRRIDEVAQRAFEDRSTSGFEARIDAQKLAEIVPPGQHDLHLSFVQSQGTFRQESDITAVVGMGPGGNRDGRVVADRLVRLTGNTEIGHRLCVHDRWAVTAGHRETADGHVELTVAGPLTDPVVDLDAGTPVGRDPNAGTLTVRLEPGRSDILRARLRSGDAPEVLWLEEPNLLGHSADDAGLGAYVGRGPGQRVRVADRRPAVLVTGVDVDPDDPSALLLRGRSLGAAGLRLALASHRAAGVPTTQLPDGELTVRLPVVREVWSLGPTGLPAGRYTLRLLGPDGPLADADVKVATSLRETAPLDVTLGEQPLRLGVSGSWNLLVVSSALPPGSGSAREQQRLRERYAVARTEPRLPVALIETFKGKMAGDSPAAIARELQSRDGAPEPVFSVDDLSVAVPPGVRTVVRFGPEWFELLARAAYLVNNDNFPGFFHKADDQVYLQTWHGTPLKRIAKDIDDPQLIPVAYMRTMDEEAAAWDYLLSPSPYASKILPRAFGYDGPLLELGYPRNDALLVADRDRVRQEVRARLGIADDARVVLYAPTWRDIDAKILHLDPARIVDEVPDVTLLVRGHVNTADNDAIGPAARGRLRDVTLYPDINDLFLASDVLVTDYSSVMFDFALLDRPQLFLVPDLEEYRGEVRGFYVDLEEIAPGPLLPDDDALIAHLRQGPAADEPYREARASFRERFAPWDDGHATARVVDRVFGAADSDSRP</sequence>
<dbReference type="Proteomes" id="UP001556631">
    <property type="component" value="Unassembled WGS sequence"/>
</dbReference>
<dbReference type="InterPro" id="IPR043149">
    <property type="entry name" value="TagF_N"/>
</dbReference>
<dbReference type="InterPro" id="IPR007554">
    <property type="entry name" value="Glycerophosphate_synth"/>
</dbReference>
<dbReference type="Gene3D" id="3.90.550.10">
    <property type="entry name" value="Spore Coat Polysaccharide Biosynthesis Protein SpsA, Chain A"/>
    <property type="match status" value="1"/>
</dbReference>
<comment type="subcellular location">
    <subcellularLocation>
        <location evidence="1">Cell membrane</location>
        <topology evidence="1">Peripheral membrane protein</topology>
    </subcellularLocation>
</comment>
<evidence type="ECO:0000256" key="3">
    <source>
        <dbReference type="ARBA" id="ARBA00022475"/>
    </source>
</evidence>
<evidence type="ECO:0000256" key="6">
    <source>
        <dbReference type="ARBA" id="ARBA00023136"/>
    </source>
</evidence>
<feature type="domain" description="Glycosyltransferase 2-like" evidence="8">
    <location>
        <begin position="38"/>
        <end position="202"/>
    </location>
</feature>